<sequence>MREMLETKGVRVTDAEWEQLHRQWEVIEALKNNFQHVTLNEADIALTYEPGGECDEIK</sequence>
<protein>
    <submittedName>
        <fullName evidence="1">Uncharacterized protein</fullName>
    </submittedName>
</protein>
<reference evidence="1" key="1">
    <citation type="submission" date="2020-11" db="EMBL/GenBank/DDBJ databases">
        <title>Multidrug resistant novel bacterium Savagea serpentis sp. nov., isolated from the scats of a vine snake (Ahaetulla nasuta).</title>
        <authorList>
            <person name="Venkata Ramana V."/>
            <person name="Vikas Patil S."/>
            <person name="Yogita Lugani V."/>
        </authorList>
    </citation>
    <scope>NUCLEOTIDE SEQUENCE</scope>
    <source>
        <strain evidence="1">SN6</strain>
    </source>
</reference>
<gene>
    <name evidence="1" type="ORF">IRY55_03010</name>
</gene>
<dbReference type="EMBL" id="JADKPV010000001">
    <property type="protein sequence ID" value="MBF4500322.1"/>
    <property type="molecule type" value="Genomic_DNA"/>
</dbReference>
<evidence type="ECO:0000313" key="2">
    <source>
        <dbReference type="Proteomes" id="UP000622653"/>
    </source>
</evidence>
<accession>A0A8J7G382</accession>
<dbReference type="AlphaFoldDB" id="A0A8J7G382"/>
<keyword evidence="2" id="KW-1185">Reference proteome</keyword>
<organism evidence="1 2">
    <name type="scientific">Savagea serpentis</name>
    <dbReference type="NCBI Taxonomy" id="2785297"/>
    <lineage>
        <taxon>Bacteria</taxon>
        <taxon>Bacillati</taxon>
        <taxon>Bacillota</taxon>
        <taxon>Bacilli</taxon>
        <taxon>Bacillales</taxon>
        <taxon>Caryophanaceae</taxon>
        <taxon>Savagea</taxon>
    </lineage>
</organism>
<dbReference type="Proteomes" id="UP000622653">
    <property type="component" value="Unassembled WGS sequence"/>
</dbReference>
<name>A0A8J7G382_9BACL</name>
<dbReference type="RefSeq" id="WP_194561769.1">
    <property type="nucleotide sequence ID" value="NZ_JADKPV010000001.1"/>
</dbReference>
<evidence type="ECO:0000313" key="1">
    <source>
        <dbReference type="EMBL" id="MBF4500322.1"/>
    </source>
</evidence>
<comment type="caution">
    <text evidence="1">The sequence shown here is derived from an EMBL/GenBank/DDBJ whole genome shotgun (WGS) entry which is preliminary data.</text>
</comment>
<proteinExistence type="predicted"/>